<dbReference type="EMBL" id="KZ454988">
    <property type="protein sequence ID" value="PKI85223.1"/>
    <property type="molecule type" value="Genomic_DNA"/>
</dbReference>
<dbReference type="Proteomes" id="UP000232875">
    <property type="component" value="Unassembled WGS sequence"/>
</dbReference>
<name>A0A2N1JF93_9BASI</name>
<evidence type="ECO:0008006" key="3">
    <source>
        <dbReference type="Google" id="ProtNLM"/>
    </source>
</evidence>
<sequence>MAGHSVFVHLRGPTRNGALWRLGPQHVVALLAYFARQWGPIVHCSFPKAEGQGRLLAYGTVSFQDESSVSKVLHAAHQRRGVFRIPFGSEKKNADAIAYARWAEIERAWDVGPSIKERVQETAPLASGAKSADADHFFAKVERKEAALAAPESVPRTAALRRAIKAFDGMAGGMAKNVEQRLAHRGRQRGMGKEIKCSADDI</sequence>
<dbReference type="AlphaFoldDB" id="A0A2N1JF93"/>
<evidence type="ECO:0000313" key="2">
    <source>
        <dbReference type="Proteomes" id="UP000232875"/>
    </source>
</evidence>
<protein>
    <recommendedName>
        <fullName evidence="3">RRM domain-containing protein</fullName>
    </recommendedName>
</protein>
<keyword evidence="2" id="KW-1185">Reference proteome</keyword>
<reference evidence="1 2" key="1">
    <citation type="submission" date="2017-10" db="EMBL/GenBank/DDBJ databases">
        <title>A novel species of cold-tolerant Malassezia isolated from bats.</title>
        <authorList>
            <person name="Lorch J.M."/>
            <person name="Palmer J.M."/>
            <person name="Vanderwolf K.J."/>
            <person name="Schmidt K.Z."/>
            <person name="Verant M.L."/>
            <person name="Weller T.J."/>
            <person name="Blehert D.S."/>
        </authorList>
    </citation>
    <scope>NUCLEOTIDE SEQUENCE [LARGE SCALE GENOMIC DNA]</scope>
    <source>
        <strain evidence="1 2">NWHC:44797-103</strain>
    </source>
</reference>
<accession>A0A2N1JF93</accession>
<organism evidence="1 2">
    <name type="scientific">Malassezia vespertilionis</name>
    <dbReference type="NCBI Taxonomy" id="2020962"/>
    <lineage>
        <taxon>Eukaryota</taxon>
        <taxon>Fungi</taxon>
        <taxon>Dikarya</taxon>
        <taxon>Basidiomycota</taxon>
        <taxon>Ustilaginomycotina</taxon>
        <taxon>Malasseziomycetes</taxon>
        <taxon>Malasseziales</taxon>
        <taxon>Malasseziaceae</taxon>
        <taxon>Malassezia</taxon>
    </lineage>
</organism>
<dbReference type="OrthoDB" id="3353347at2759"/>
<evidence type="ECO:0000313" key="1">
    <source>
        <dbReference type="EMBL" id="PKI85223.1"/>
    </source>
</evidence>
<proteinExistence type="predicted"/>
<gene>
    <name evidence="1" type="ORF">MVES_001371</name>
</gene>